<organism evidence="2 3">
    <name type="scientific">Thermococcus radiotolerans</name>
    <dbReference type="NCBI Taxonomy" id="187880"/>
    <lineage>
        <taxon>Archaea</taxon>
        <taxon>Methanobacteriati</taxon>
        <taxon>Methanobacteriota</taxon>
        <taxon>Thermococci</taxon>
        <taxon>Thermococcales</taxon>
        <taxon>Thermococcaceae</taxon>
        <taxon>Thermococcus</taxon>
    </lineage>
</organism>
<dbReference type="EMBL" id="CP015106">
    <property type="protein sequence ID" value="ASJ15192.1"/>
    <property type="molecule type" value="Genomic_DNA"/>
</dbReference>
<keyword evidence="3" id="KW-1185">Reference proteome</keyword>
<keyword evidence="1" id="KW-0472">Membrane</keyword>
<evidence type="ECO:0000256" key="1">
    <source>
        <dbReference type="SAM" id="Phobius"/>
    </source>
</evidence>
<dbReference type="AlphaFoldDB" id="A0A2Z2N6K1"/>
<dbReference type="GeneID" id="33328912"/>
<proteinExistence type="predicted"/>
<dbReference type="RefSeq" id="WP_088867232.1">
    <property type="nucleotide sequence ID" value="NZ_CP015106.1"/>
</dbReference>
<dbReference type="OrthoDB" id="100264at2157"/>
<evidence type="ECO:0000313" key="3">
    <source>
        <dbReference type="Proteomes" id="UP000250085"/>
    </source>
</evidence>
<keyword evidence="1" id="KW-1133">Transmembrane helix</keyword>
<accession>A0A2Z2N6K1</accession>
<feature type="transmembrane region" description="Helical" evidence="1">
    <location>
        <begin position="312"/>
        <end position="333"/>
    </location>
</feature>
<dbReference type="Proteomes" id="UP000250085">
    <property type="component" value="Chromosome"/>
</dbReference>
<protein>
    <submittedName>
        <fullName evidence="2">Uncharacterized protein</fullName>
    </submittedName>
</protein>
<keyword evidence="1" id="KW-0812">Transmembrane</keyword>
<dbReference type="KEGG" id="trl:A3L10_08645"/>
<sequence length="449" mass="49866">MKRVLTFLFLLLLFVPAVSAHYYVILDENVSGLYPYVREIAELHSGTVIVSNFSNLDFLNSDDYALLVVSYSRFNESFVYSLYDRLDFDGDGIYNPVVGFLPVRGSPNVVPLMYSLREFRPDGAVFLRAGKVDYDEYLRLSENASLIWVEGHGSPFGVNMGSWGLCPSHLGKPSGKVFVLESCDVGKVWKTDDSLVLALLRKGSPAVVASIDMGGVSYLPERFWASGYPIGKLVQISNAYFMKLGVKPKAVLFGDPALVPVNSSEYPLVKSPATGFYSKIFPRINGYIYTPGEPGLKAVFRAYNNLFSVIDLWRGIFTMRSVGFIVLVIAFAVIFGRIHPGKKTLLRALVSAMASFLLLGAVMYYPPLKVSLQIIFFWTAVAIFMERKVLWGLLTLLLSPTIIAFVAVLLGTTTPSYGCFLVFVSFLTSLVVLVLLFVFGRLFHRVVNL</sequence>
<feature type="transmembrane region" description="Helical" evidence="1">
    <location>
        <begin position="420"/>
        <end position="443"/>
    </location>
</feature>
<evidence type="ECO:0000313" key="2">
    <source>
        <dbReference type="EMBL" id="ASJ15192.1"/>
    </source>
</evidence>
<reference evidence="2 3" key="1">
    <citation type="submission" date="2016-04" db="EMBL/GenBank/DDBJ databases">
        <title>Complete genome sequence of Thermococcus radiotolerans type strain EJ2.</title>
        <authorList>
            <person name="Oger P.M."/>
        </authorList>
    </citation>
    <scope>NUCLEOTIDE SEQUENCE [LARGE SCALE GENOMIC DNA]</scope>
    <source>
        <strain evidence="2 3">EJ2</strain>
    </source>
</reference>
<name>A0A2Z2N6K1_9EURY</name>
<feature type="transmembrane region" description="Helical" evidence="1">
    <location>
        <begin position="393"/>
        <end position="414"/>
    </location>
</feature>
<gene>
    <name evidence="2" type="ORF">A3L10_08645</name>
</gene>
<feature type="transmembrane region" description="Helical" evidence="1">
    <location>
        <begin position="345"/>
        <end position="364"/>
    </location>
</feature>